<dbReference type="Gene3D" id="1.10.510.10">
    <property type="entry name" value="Transferase(Phosphotransferase) domain 1"/>
    <property type="match status" value="1"/>
</dbReference>
<protein>
    <recommendedName>
        <fullName evidence="3">Protein kinase domain-containing protein</fullName>
    </recommendedName>
</protein>
<dbReference type="PaxDb" id="5507-FOXG_16756P0"/>
<dbReference type="STRING" id="660025.F9GF33"/>
<reference evidence="2" key="1">
    <citation type="journal article" date="2012" name="Mol. Plant Microbe Interact.">
        <title>A highly conserved effector in Fusarium oxysporum is required for full virulence on Arabidopsis.</title>
        <authorList>
            <person name="Thatcher L.F."/>
            <person name="Gardiner D.M."/>
            <person name="Kazan K."/>
            <person name="Manners J."/>
        </authorList>
    </citation>
    <scope>NUCLEOTIDE SEQUENCE [LARGE SCALE GENOMIC DNA]</scope>
    <source>
        <strain evidence="2">Fo5176</strain>
    </source>
</reference>
<evidence type="ECO:0000256" key="1">
    <source>
        <dbReference type="SAM" id="Phobius"/>
    </source>
</evidence>
<sequence>MSGLETAVAAMNVAEMTLKVLKVGVTIISDARNYGKDARTLGLKFQQLTHRYDSLQKILFQVDKFAFLHGRNLFSQLPEETCKIIRQLFLELLQVLYVHFAIEQQYVETAEESPTKVKKEGSTHLGLTSDEERLVFANFNIDNHGLPASHRPSSLLSLSSWRWALHGKKRAARVNSEFEDWLKRTRETLEDFWWPLPFLNNIPNLDALTSDADAREMGTAQTAALRKLLLSDTTSAEDPVTDWSAVKDITAVAGKAVGTLYGQTVLVETLNFPLDEDGQFTELLHKRFSKIVQLLKAQQDPDFRVLQGLKYASKIGESKGELRLISHFPVASPLHVKTLRQLYRDVALAQRPSLGLRFKLCSQLAESVYLLHSVDWVHHALRSDNVLVLLPSHTPSREILQASELRICGFEAARPESDTSMGPYDNAIARNVYRHPERWGTPREMFRQSHDIYGLWEAAEDLISRLRDSQRTPKHVKALLRSQVDERLVHQCGDIFATAVRRCLEWHFDVEVPSSASDQLRIHRGLAEQVVNPLRSLKEAILQADLTIKVQVTITITMTASNLQSEPCSAIYPYVLLSTYRLLVCQVCRFASVADEVATHLRTRHRDIQPGHRQDLGVLTAGAQIGVSLSMSYALDCHKELSVELMVTVASLKSLMAWIWTWVINDWIVSSGMLRVYMTIAAINVAIHLTTIGLYLRGKAIRIWLYEKDFLRRFKLD</sequence>
<accession>F9GF33</accession>
<dbReference type="PANTHER" id="PTHR37542:SF3">
    <property type="entry name" value="PRION-INHIBITION AND PROPAGATION HELO DOMAIN-CONTAINING PROTEIN"/>
    <property type="match status" value="1"/>
</dbReference>
<name>F9GF33_FUSOF</name>
<dbReference type="InterPro" id="IPR011009">
    <property type="entry name" value="Kinase-like_dom_sf"/>
</dbReference>
<dbReference type="AlphaFoldDB" id="F9GF33"/>
<comment type="caution">
    <text evidence="2">The sequence shown here is derived from an EMBL/GenBank/DDBJ whole genome shotgun (WGS) entry which is preliminary data.</text>
</comment>
<keyword evidence="1" id="KW-1133">Transmembrane helix</keyword>
<feature type="transmembrane region" description="Helical" evidence="1">
    <location>
        <begin position="642"/>
        <end position="664"/>
    </location>
</feature>
<dbReference type="OrthoDB" id="1911848at2759"/>
<organism evidence="2">
    <name type="scientific">Fusarium oxysporum (strain Fo5176)</name>
    <name type="common">Fusarium vascular wilt</name>
    <dbReference type="NCBI Taxonomy" id="660025"/>
    <lineage>
        <taxon>Eukaryota</taxon>
        <taxon>Fungi</taxon>
        <taxon>Dikarya</taxon>
        <taxon>Ascomycota</taxon>
        <taxon>Pezizomycotina</taxon>
        <taxon>Sordariomycetes</taxon>
        <taxon>Hypocreomycetidae</taxon>
        <taxon>Hypocreales</taxon>
        <taxon>Nectriaceae</taxon>
        <taxon>Fusarium</taxon>
        <taxon>Fusarium oxysporum species complex</taxon>
    </lineage>
</organism>
<feature type="transmembrane region" description="Helical" evidence="1">
    <location>
        <begin position="616"/>
        <end position="635"/>
    </location>
</feature>
<feature type="transmembrane region" description="Helical" evidence="1">
    <location>
        <begin position="676"/>
        <end position="696"/>
    </location>
</feature>
<keyword evidence="1" id="KW-0812">Transmembrane</keyword>
<gene>
    <name evidence="2" type="ORF">FOXB_17267</name>
</gene>
<dbReference type="EMBL" id="AFQF01006731">
    <property type="protein sequence ID" value="EGU72223.1"/>
    <property type="molecule type" value="Genomic_DNA"/>
</dbReference>
<keyword evidence="1" id="KW-0472">Membrane</keyword>
<dbReference type="SUPFAM" id="SSF56112">
    <property type="entry name" value="Protein kinase-like (PK-like)"/>
    <property type="match status" value="1"/>
</dbReference>
<dbReference type="PANTHER" id="PTHR37542">
    <property type="entry name" value="HELO DOMAIN-CONTAINING PROTEIN-RELATED"/>
    <property type="match status" value="1"/>
</dbReference>
<proteinExistence type="predicted"/>
<evidence type="ECO:0008006" key="3">
    <source>
        <dbReference type="Google" id="ProtNLM"/>
    </source>
</evidence>
<evidence type="ECO:0000313" key="2">
    <source>
        <dbReference type="EMBL" id="EGU72223.1"/>
    </source>
</evidence>